<dbReference type="GO" id="GO:0072344">
    <property type="term" value="P:rescue of stalled ribosome"/>
    <property type="evidence" value="ECO:0007669"/>
    <property type="project" value="TreeGrafter"/>
</dbReference>
<dbReference type="EMBL" id="RZNC01000002">
    <property type="protein sequence ID" value="RWZ64524.1"/>
    <property type="molecule type" value="Genomic_DNA"/>
</dbReference>
<dbReference type="EC" id="3.1.1.29" evidence="4"/>
<gene>
    <name evidence="4" type="ORF">ELQ92_07140</name>
</gene>
<dbReference type="GO" id="GO:0004045">
    <property type="term" value="F:peptidyl-tRNA hydrolase activity"/>
    <property type="evidence" value="ECO:0007669"/>
    <property type="project" value="UniProtKB-EC"/>
</dbReference>
<evidence type="ECO:0000259" key="3">
    <source>
        <dbReference type="Pfam" id="PF00472"/>
    </source>
</evidence>
<comment type="similarity">
    <text evidence="1">Belongs to the prokaryotic/mitochondrial release factor family.</text>
</comment>
<dbReference type="PANTHER" id="PTHR47814">
    <property type="entry name" value="PEPTIDYL-TRNA HYDROLASE ARFB"/>
    <property type="match status" value="1"/>
</dbReference>
<dbReference type="AlphaFoldDB" id="A0A3S3ZTS5"/>
<feature type="domain" description="Prokaryotic-type class I peptide chain release factors" evidence="3">
    <location>
        <begin position="15"/>
        <end position="141"/>
    </location>
</feature>
<dbReference type="GO" id="GO:0003747">
    <property type="term" value="F:translation release factor activity"/>
    <property type="evidence" value="ECO:0007669"/>
    <property type="project" value="InterPro"/>
</dbReference>
<comment type="caution">
    <text evidence="4">The sequence shown here is derived from an EMBL/GenBank/DDBJ whole genome shotgun (WGS) entry which is preliminary data.</text>
</comment>
<accession>A0A3S3ZTS5</accession>
<feature type="compositionally biased region" description="Basic residues" evidence="2">
    <location>
        <begin position="134"/>
        <end position="145"/>
    </location>
</feature>
<dbReference type="InterPro" id="IPR045853">
    <property type="entry name" value="Pep_chain_release_fac_I_sf"/>
</dbReference>
<dbReference type="Pfam" id="PF00472">
    <property type="entry name" value="RF-1"/>
    <property type="match status" value="1"/>
</dbReference>
<dbReference type="SUPFAM" id="SSF75620">
    <property type="entry name" value="Release factor"/>
    <property type="match status" value="1"/>
</dbReference>
<keyword evidence="4" id="KW-0378">Hydrolase</keyword>
<reference evidence="4 5" key="1">
    <citation type="submission" date="2018-12" db="EMBL/GenBank/DDBJ databases">
        <authorList>
            <person name="Li F."/>
        </authorList>
    </citation>
    <scope>NUCLEOTIDE SEQUENCE [LARGE SCALE GENOMIC DNA]</scope>
    <source>
        <strain evidence="4 5">8H24J-4-2</strain>
    </source>
</reference>
<dbReference type="PANTHER" id="PTHR47814:SF1">
    <property type="entry name" value="PEPTIDYL-TRNA HYDROLASE ARFB"/>
    <property type="match status" value="1"/>
</dbReference>
<evidence type="ECO:0000313" key="4">
    <source>
        <dbReference type="EMBL" id="RWZ64524.1"/>
    </source>
</evidence>
<proteinExistence type="inferred from homology"/>
<feature type="region of interest" description="Disordered" evidence="2">
    <location>
        <begin position="106"/>
        <end position="145"/>
    </location>
</feature>
<name>A0A3S3ZTS5_9MICO</name>
<dbReference type="RefSeq" id="WP_128498302.1">
    <property type="nucleotide sequence ID" value="NZ_RZNC01000002.1"/>
</dbReference>
<dbReference type="GO" id="GO:0043022">
    <property type="term" value="F:ribosome binding"/>
    <property type="evidence" value="ECO:0007669"/>
    <property type="project" value="TreeGrafter"/>
</dbReference>
<sequence length="145" mass="15779">MATPHRPGLRVTSGVTIPDTELSWRFSRSSGPGGQGVNTTDSRVELVWDVAASSALAPVQKERVLERLSGRLADGVLTIAASEQRAQLRNREAALTRLATVVAEALRPPAAPRRPTKPSKGAQKRRVVANQKRSQTKQLRKRPTD</sequence>
<evidence type="ECO:0000313" key="5">
    <source>
        <dbReference type="Proteomes" id="UP000288603"/>
    </source>
</evidence>
<dbReference type="InterPro" id="IPR000352">
    <property type="entry name" value="Pep_chain_release_fac_I"/>
</dbReference>
<organism evidence="4 5">
    <name type="scientific">Labedella populi</name>
    <dbReference type="NCBI Taxonomy" id="2498850"/>
    <lineage>
        <taxon>Bacteria</taxon>
        <taxon>Bacillati</taxon>
        <taxon>Actinomycetota</taxon>
        <taxon>Actinomycetes</taxon>
        <taxon>Micrococcales</taxon>
        <taxon>Microbacteriaceae</taxon>
        <taxon>Labedella</taxon>
    </lineage>
</organism>
<keyword evidence="5" id="KW-1185">Reference proteome</keyword>
<dbReference type="Gene3D" id="3.30.160.20">
    <property type="match status" value="1"/>
</dbReference>
<dbReference type="OrthoDB" id="9815709at2"/>
<evidence type="ECO:0000256" key="2">
    <source>
        <dbReference type="SAM" id="MobiDB-lite"/>
    </source>
</evidence>
<feature type="compositionally biased region" description="Basic residues" evidence="2">
    <location>
        <begin position="114"/>
        <end position="127"/>
    </location>
</feature>
<dbReference type="Proteomes" id="UP000288603">
    <property type="component" value="Unassembled WGS sequence"/>
</dbReference>
<protein>
    <submittedName>
        <fullName evidence="4">Aminoacyl-tRNA hydrolase</fullName>
        <ecNumber evidence="4">3.1.1.29</ecNumber>
    </submittedName>
</protein>
<dbReference type="NCBIfam" id="NF006718">
    <property type="entry name" value="PRK09256.1"/>
    <property type="match status" value="1"/>
</dbReference>
<evidence type="ECO:0000256" key="1">
    <source>
        <dbReference type="ARBA" id="ARBA00010835"/>
    </source>
</evidence>